<evidence type="ECO:0000313" key="1">
    <source>
        <dbReference type="EMBL" id="VVU95516.1"/>
    </source>
</evidence>
<dbReference type="PANTHER" id="PTHR34706">
    <property type="entry name" value="SLR1338 PROTEIN"/>
    <property type="match status" value="1"/>
</dbReference>
<organism evidence="1">
    <name type="scientific">seawater metagenome</name>
    <dbReference type="NCBI Taxonomy" id="1561972"/>
    <lineage>
        <taxon>unclassified sequences</taxon>
        <taxon>metagenomes</taxon>
        <taxon>ecological metagenomes</taxon>
    </lineage>
</organism>
<proteinExistence type="predicted"/>
<gene>
    <name evidence="1" type="ORF">CPAV1605_1267</name>
</gene>
<dbReference type="Gene3D" id="3.40.50.410">
    <property type="entry name" value="von Willebrand factor, type A domain"/>
    <property type="match status" value="1"/>
</dbReference>
<dbReference type="InterPro" id="IPR036465">
    <property type="entry name" value="vWFA_dom_sf"/>
</dbReference>
<dbReference type="SUPFAM" id="SSF53300">
    <property type="entry name" value="vWA-like"/>
    <property type="match status" value="1"/>
</dbReference>
<protein>
    <recommendedName>
        <fullName evidence="2">von Willebrand factor type A domain</fullName>
    </recommendedName>
</protein>
<accession>A0A5E8CK08</accession>
<dbReference type="PANTHER" id="PTHR34706:SF1">
    <property type="entry name" value="VWFA DOMAIN-CONTAINING PROTEIN"/>
    <property type="match status" value="1"/>
</dbReference>
<sequence>MEQNITKNYENRRYNYTYPTAPQYPYNNTQSTYKHNIQSPPSYNIASLPPPPIIDRSQLFEEFCDEYEISRKFVEKIAMLSDFNIVFIIDDSGSMKTPLDNNSKFETRWDELKNIVKISIRLATIFNKNGIDLQFLNRKGHENVKSYNNVEHLFNPAPFGRTPLTEKFNQVIRKYTPLSKQVLVVIATDGIPTNKYGYPDIKEFRDALIEKNHSKFYVSFLACSDQKEDIGYLNKLDKKVPNVDTIDDYISELREVRKKQGRNFSYTIGDHVVRLLLGPICKEMDQLDEKKLILKCHIL</sequence>
<evidence type="ECO:0008006" key="2">
    <source>
        <dbReference type="Google" id="ProtNLM"/>
    </source>
</evidence>
<name>A0A5E8CK08_9ZZZZ</name>
<reference evidence="1" key="1">
    <citation type="submission" date="2019-09" db="EMBL/GenBank/DDBJ databases">
        <authorList>
            <person name="Needham M D."/>
        </authorList>
    </citation>
    <scope>NUCLEOTIDE SEQUENCE</scope>
</reference>
<dbReference type="EMBL" id="CABVLZ010000004">
    <property type="protein sequence ID" value="VVU95516.1"/>
    <property type="molecule type" value="Genomic_DNA"/>
</dbReference>
<dbReference type="AlphaFoldDB" id="A0A5E8CK08"/>